<keyword evidence="4 11" id="KW-0808">Transferase</keyword>
<feature type="modified residue" description="4-aspartylphosphate" evidence="6">
    <location>
        <position position="192"/>
    </location>
</feature>
<dbReference type="SUPFAM" id="SSF55874">
    <property type="entry name" value="ATPase domain of HSP90 chaperone/DNA topoisomerase II/histidine kinase"/>
    <property type="match status" value="1"/>
</dbReference>
<dbReference type="InterPro" id="IPR003661">
    <property type="entry name" value="HisK_dim/P_dom"/>
</dbReference>
<dbReference type="NCBIfam" id="TIGR00229">
    <property type="entry name" value="sensory_box"/>
    <property type="match status" value="2"/>
</dbReference>
<proteinExistence type="predicted"/>
<evidence type="ECO:0000259" key="9">
    <source>
        <dbReference type="PROSITE" id="PS50112"/>
    </source>
</evidence>
<dbReference type="InterPro" id="IPR036890">
    <property type="entry name" value="HATPase_C_sf"/>
</dbReference>
<dbReference type="CDD" id="cd00130">
    <property type="entry name" value="PAS"/>
    <property type="match status" value="1"/>
</dbReference>
<feature type="domain" description="PAS" evidence="9">
    <location>
        <begin position="418"/>
        <end position="459"/>
    </location>
</feature>
<dbReference type="Proteomes" id="UP000002586">
    <property type="component" value="Chromosome"/>
</dbReference>
<feature type="domain" description="Response regulatory" evidence="8">
    <location>
        <begin position="270"/>
        <end position="385"/>
    </location>
</feature>
<dbReference type="SUPFAM" id="SSF52172">
    <property type="entry name" value="CheY-like"/>
    <property type="match status" value="3"/>
</dbReference>
<dbReference type="GO" id="GO:0000155">
    <property type="term" value="F:phosphorelay sensor kinase activity"/>
    <property type="evidence" value="ECO:0007669"/>
    <property type="project" value="InterPro"/>
</dbReference>
<dbReference type="SMART" id="SM00448">
    <property type="entry name" value="REC"/>
    <property type="match status" value="1"/>
</dbReference>
<reference evidence="12" key="1">
    <citation type="journal article" date="2009" name="Appl. Environ. Microbiol.">
        <title>Complete genome sequence of the chemolithoautotrophic marine magnetotactic coccus strain MC-1.</title>
        <authorList>
            <person name="Schubbe S."/>
            <person name="Williams T.J."/>
            <person name="Xie G."/>
            <person name="Kiss H.E."/>
            <person name="Brettin T.S."/>
            <person name="Martinez D."/>
            <person name="Ross C.A."/>
            <person name="Schuler D."/>
            <person name="Cox B.L."/>
            <person name="Nealson K.H."/>
            <person name="Bazylinski D.A."/>
        </authorList>
    </citation>
    <scope>NUCLEOTIDE SEQUENCE [LARGE SCALE GENOMIC DNA]</scope>
    <source>
        <strain evidence="12">ATCC BAA-1437 / JCM 17883 / MC-1</strain>
    </source>
</reference>
<dbReference type="Pfam" id="PF02518">
    <property type="entry name" value="HATPase_c"/>
    <property type="match status" value="1"/>
</dbReference>
<dbReference type="InterPro" id="IPR001610">
    <property type="entry name" value="PAC"/>
</dbReference>
<dbReference type="InterPro" id="IPR011006">
    <property type="entry name" value="CheY-like_superfamily"/>
</dbReference>
<dbReference type="STRING" id="156889.Mmc1_1035"/>
<dbReference type="Pfam" id="PF13426">
    <property type="entry name" value="PAS_9"/>
    <property type="match status" value="1"/>
</dbReference>
<feature type="domain" description="PAS" evidence="9">
    <location>
        <begin position="529"/>
        <end position="571"/>
    </location>
</feature>
<dbReference type="PROSITE" id="PS50112">
    <property type="entry name" value="PAS"/>
    <property type="match status" value="2"/>
</dbReference>
<dbReference type="InterPro" id="IPR004358">
    <property type="entry name" value="Sig_transdc_His_kin-like_C"/>
</dbReference>
<feature type="domain" description="Histidine kinase" evidence="7">
    <location>
        <begin position="676"/>
        <end position="897"/>
    </location>
</feature>
<dbReference type="PRINTS" id="PR00344">
    <property type="entry name" value="BCTRLSENSOR"/>
</dbReference>
<evidence type="ECO:0000259" key="10">
    <source>
        <dbReference type="PROSITE" id="PS50113"/>
    </source>
</evidence>
<dbReference type="SMART" id="SM00086">
    <property type="entry name" value="PAC"/>
    <property type="match status" value="2"/>
</dbReference>
<organism evidence="11 12">
    <name type="scientific">Magnetococcus marinus (strain ATCC BAA-1437 / JCM 17883 / MC-1)</name>
    <dbReference type="NCBI Taxonomy" id="156889"/>
    <lineage>
        <taxon>Bacteria</taxon>
        <taxon>Pseudomonadati</taxon>
        <taxon>Pseudomonadota</taxon>
        <taxon>Magnetococcia</taxon>
        <taxon>Magnetococcales</taxon>
        <taxon>Magnetococcaceae</taxon>
        <taxon>Magnetococcus</taxon>
    </lineage>
</organism>
<reference evidence="11 12" key="2">
    <citation type="journal article" date="2012" name="Int. J. Syst. Evol. Microbiol.">
        <title>Magnetococcus marinus gen. nov., sp. nov., a marine, magnetotactic bacterium that represents a novel lineage (Magnetococcaceae fam. nov.; Magnetococcales ord. nov.) at the base of the Alphaproteobacteria.</title>
        <authorList>
            <person name="Bazylinski D.A."/>
            <person name="Williams T.J."/>
            <person name="Lefevre C.T."/>
            <person name="Berg R.J."/>
            <person name="Zhang C.L."/>
            <person name="Bowser S.S."/>
            <person name="Dean A.J."/>
            <person name="Beveridge T.J."/>
        </authorList>
    </citation>
    <scope>NUCLEOTIDE SEQUENCE [LARGE SCALE GENOMIC DNA]</scope>
    <source>
        <strain evidence="12">ATCC BAA-1437 / JCM 17883 / MC-1</strain>
    </source>
</reference>
<gene>
    <name evidence="11" type="ordered locus">Mmc1_1035</name>
</gene>
<dbReference type="InterPro" id="IPR003594">
    <property type="entry name" value="HATPase_dom"/>
</dbReference>
<evidence type="ECO:0000256" key="5">
    <source>
        <dbReference type="ARBA" id="ARBA00022777"/>
    </source>
</evidence>
<comment type="caution">
    <text evidence="6">Lacks conserved residue(s) required for the propagation of feature annotation.</text>
</comment>
<evidence type="ECO:0000256" key="4">
    <source>
        <dbReference type="ARBA" id="ARBA00022679"/>
    </source>
</evidence>
<dbReference type="SMART" id="SM00388">
    <property type="entry name" value="HisKA"/>
    <property type="match status" value="1"/>
</dbReference>
<dbReference type="RefSeq" id="WP_011712710.1">
    <property type="nucleotide sequence ID" value="NC_008576.1"/>
</dbReference>
<dbReference type="Gene3D" id="3.30.565.10">
    <property type="entry name" value="Histidine kinase-like ATPase, C-terminal domain"/>
    <property type="match status" value="1"/>
</dbReference>
<evidence type="ECO:0000256" key="1">
    <source>
        <dbReference type="ARBA" id="ARBA00000085"/>
    </source>
</evidence>
<name>A0L6G0_MAGMM</name>
<comment type="catalytic activity">
    <reaction evidence="1">
        <text>ATP + protein L-histidine = ADP + protein N-phospho-L-histidine.</text>
        <dbReference type="EC" id="2.7.13.3"/>
    </reaction>
</comment>
<dbReference type="PROSITE" id="PS50113">
    <property type="entry name" value="PAC"/>
    <property type="match status" value="1"/>
</dbReference>
<dbReference type="InterPro" id="IPR001789">
    <property type="entry name" value="Sig_transdc_resp-reg_receiver"/>
</dbReference>
<dbReference type="InterPro" id="IPR005467">
    <property type="entry name" value="His_kinase_dom"/>
</dbReference>
<accession>A0L6G0</accession>
<dbReference type="HOGENOM" id="CLU_005004_0_0_5"/>
<dbReference type="InterPro" id="IPR035965">
    <property type="entry name" value="PAS-like_dom_sf"/>
</dbReference>
<dbReference type="Pfam" id="PF00072">
    <property type="entry name" value="Response_reg"/>
    <property type="match status" value="1"/>
</dbReference>
<dbReference type="InterPro" id="IPR000014">
    <property type="entry name" value="PAS"/>
</dbReference>
<dbReference type="CDD" id="cd00082">
    <property type="entry name" value="HisKA"/>
    <property type="match status" value="1"/>
</dbReference>
<feature type="domain" description="PAC" evidence="10">
    <location>
        <begin position="474"/>
        <end position="528"/>
    </location>
</feature>
<dbReference type="InterPro" id="IPR036097">
    <property type="entry name" value="HisK_dim/P_sf"/>
</dbReference>
<dbReference type="SMART" id="SM00091">
    <property type="entry name" value="PAS"/>
    <property type="match status" value="2"/>
</dbReference>
<dbReference type="InterPro" id="IPR000700">
    <property type="entry name" value="PAS-assoc_C"/>
</dbReference>
<keyword evidence="5 11" id="KW-0418">Kinase</keyword>
<dbReference type="SUPFAM" id="SSF55785">
    <property type="entry name" value="PYP-like sensor domain (PAS domain)"/>
    <property type="match status" value="2"/>
</dbReference>
<dbReference type="PANTHER" id="PTHR43047">
    <property type="entry name" value="TWO-COMPONENT HISTIDINE PROTEIN KINASE"/>
    <property type="match status" value="1"/>
</dbReference>
<evidence type="ECO:0000256" key="2">
    <source>
        <dbReference type="ARBA" id="ARBA00012438"/>
    </source>
</evidence>
<dbReference type="CDD" id="cd16922">
    <property type="entry name" value="HATPase_EvgS-ArcB-TorS-like"/>
    <property type="match status" value="1"/>
</dbReference>
<dbReference type="Gene3D" id="3.30.450.20">
    <property type="entry name" value="PAS domain"/>
    <property type="match status" value="2"/>
</dbReference>
<dbReference type="AlphaFoldDB" id="A0L6G0"/>
<dbReference type="Gene3D" id="1.10.287.130">
    <property type="match status" value="1"/>
</dbReference>
<dbReference type="CDD" id="cd00156">
    <property type="entry name" value="REC"/>
    <property type="match status" value="2"/>
</dbReference>
<dbReference type="SMART" id="SM00387">
    <property type="entry name" value="HATPase_c"/>
    <property type="match status" value="1"/>
</dbReference>
<evidence type="ECO:0000259" key="8">
    <source>
        <dbReference type="PROSITE" id="PS50110"/>
    </source>
</evidence>
<feature type="modified residue" description="4-aspartylphosphate" evidence="6">
    <location>
        <position position="319"/>
    </location>
</feature>
<evidence type="ECO:0000256" key="6">
    <source>
        <dbReference type="PROSITE-ProRule" id="PRU00169"/>
    </source>
</evidence>
<dbReference type="eggNOG" id="COG0745">
    <property type="taxonomic scope" value="Bacteria"/>
</dbReference>
<dbReference type="PROSITE" id="PS50110">
    <property type="entry name" value="RESPONSE_REGULATORY"/>
    <property type="match status" value="3"/>
</dbReference>
<feature type="domain" description="Response regulatory" evidence="8">
    <location>
        <begin position="917"/>
        <end position="1033"/>
    </location>
</feature>
<dbReference type="eggNOG" id="COG2205">
    <property type="taxonomic scope" value="Bacteria"/>
</dbReference>
<evidence type="ECO:0000259" key="7">
    <source>
        <dbReference type="PROSITE" id="PS50109"/>
    </source>
</evidence>
<dbReference type="PANTHER" id="PTHR43047:SF64">
    <property type="entry name" value="HISTIDINE KINASE CONTAINING CHEY-HOMOLOGOUS RECEIVER DOMAIN AND PAS DOMAIN-RELATED"/>
    <property type="match status" value="1"/>
</dbReference>
<protein>
    <recommendedName>
        <fullName evidence="2">histidine kinase</fullName>
        <ecNumber evidence="2">2.7.13.3</ecNumber>
    </recommendedName>
</protein>
<dbReference type="EMBL" id="CP000471">
    <property type="protein sequence ID" value="ABK43553.1"/>
    <property type="molecule type" value="Genomic_DNA"/>
</dbReference>
<feature type="domain" description="Response regulatory" evidence="8">
    <location>
        <begin position="143"/>
        <end position="260"/>
    </location>
</feature>
<evidence type="ECO:0000256" key="3">
    <source>
        <dbReference type="ARBA" id="ARBA00022553"/>
    </source>
</evidence>
<dbReference type="SUPFAM" id="SSF47384">
    <property type="entry name" value="Homodimeric domain of signal transducing histidine kinase"/>
    <property type="match status" value="1"/>
</dbReference>
<dbReference type="eggNOG" id="COG2202">
    <property type="taxonomic scope" value="Bacteria"/>
</dbReference>
<keyword evidence="3 6" id="KW-0597">Phosphoprotein</keyword>
<dbReference type="KEGG" id="mgm:Mmc1_1035"/>
<dbReference type="eggNOG" id="COG3706">
    <property type="taxonomic scope" value="Bacteria"/>
</dbReference>
<sequence length="1041" mass="116427">MSHPSRQERELAQRFQTLRMDFLAEIPPLCRHLDRLVAEPSEGKRHRRWHCAQWHARLQGVVGSCATFECRGLRDLAQDAGNLLQKLARQDVPPQSSQQMRQELRDLLAALQESAQLKLNEPELVFLPKEYSLFLQEEVLSHTVLAFSHDARLLEQLGRSLASKGYRLVPMPSYRAMRDEVVRSSAAAVLVDLEAMSAGVDEGDIPGLLCQEQPMPMPLLVLGGSDNMDHRLCAVRLGSTAFRARPIAADELARQLIAHHQRHNHAQRARVLIMDDNEPLGRFYQMLLELAEMEVVYIREAEELLPAIQRFKPEVLLLDLYMPDANGLEIAAVVRQSDSNADLPILLMVENNAGRRILDQTKESESFLIKPVQPGLMVRAVIERVRQRRQTVGRVEYMRSALHELEQLQLALNQHAIVSVTDQDGNITFVNQKFCQTSGYTPNELIGNNHRMLKSDQHPASFYQEMWATITQGQTWHGQVKNRRKNGTTYWVSATIVPFLDGDGTPREYISVRTDVTAQKAAQERYRASEQRLRAILDNTHEGVVVMEASGQIEMLNPAAARIFGYTLADMPQPTIQWLLPEFPLTDILNDAHLHEGGGAGDVSHANLYREMAANRSDGSRMLLGVSVSSFHLEESAVCVAVVRDITARKMEEIELKQAKEVAERASAAKTRFLSSMSHELRTPMNAILGFAQVMQSDPNEPLSESQRECTREIIQAGGHLLELINDVLDLAKIEENRISLKMAPVHVQEVIREAVALVTPMANRKGIRLYHGMGEGVCERCDVQADRTRLKQILINLATNGVKYNREGGEVEISCRLAEAGRARIEVRDTGIGIAALKQGDIFEPFHRLVEDGTIEGTGIGLSIVKRLVEAMGGTLGLESQEGQGSRFWFQLPNSGICSPTKPHASLVEPVSVRQVVLYVESNPVDLQLMSVLMRRYEHLRLDAVRDLEVAQAQLQQGEVDLLLINIGGGVERCAPLFAWMQQTPHLKALPVIAISADDEVESGVRNLPGSPRFMQKPLDLEPLIAHIGLLLEKPQAREA</sequence>
<keyword evidence="12" id="KW-1185">Reference proteome</keyword>
<evidence type="ECO:0000313" key="11">
    <source>
        <dbReference type="EMBL" id="ABK43553.1"/>
    </source>
</evidence>
<dbReference type="Gene3D" id="3.40.50.2300">
    <property type="match status" value="2"/>
</dbReference>
<dbReference type="PROSITE" id="PS50109">
    <property type="entry name" value="HIS_KIN"/>
    <property type="match status" value="1"/>
</dbReference>
<dbReference type="Pfam" id="PF13188">
    <property type="entry name" value="PAS_8"/>
    <property type="match status" value="1"/>
</dbReference>
<evidence type="ECO:0000313" key="12">
    <source>
        <dbReference type="Proteomes" id="UP000002586"/>
    </source>
</evidence>
<dbReference type="OrthoDB" id="8477070at2"/>
<dbReference type="EC" id="2.7.13.3" evidence="2"/>
<dbReference type="Pfam" id="PF00512">
    <property type="entry name" value="HisKA"/>
    <property type="match status" value="1"/>
</dbReference>